<proteinExistence type="predicted"/>
<evidence type="ECO:0000313" key="2">
    <source>
        <dbReference type="Proteomes" id="UP001197214"/>
    </source>
</evidence>
<name>A0ABS6XNN4_9SPHN</name>
<dbReference type="EMBL" id="JAHWZX010000010">
    <property type="protein sequence ID" value="MBW4331489.1"/>
    <property type="molecule type" value="Genomic_DNA"/>
</dbReference>
<accession>A0ABS6XNN4</accession>
<dbReference type="RefSeq" id="WP_219238615.1">
    <property type="nucleotide sequence ID" value="NZ_JAHWZX010000010.1"/>
</dbReference>
<sequence>MAGQRLDPAFLGRRAMEEARAAADANAAPDAAIHSCLSLSYIRACRQQLKDADQCSRCPVAEQCARASVDSSEAFRREDIVRTVAKRPDVRARPIRFVRRRHRR</sequence>
<comment type="caution">
    <text evidence="1">The sequence shown here is derived from an EMBL/GenBank/DDBJ whole genome shotgun (WGS) entry which is preliminary data.</text>
</comment>
<keyword evidence="2" id="KW-1185">Reference proteome</keyword>
<protein>
    <recommendedName>
        <fullName evidence="3">4Fe-4S Wbl-type domain-containing protein</fullName>
    </recommendedName>
</protein>
<reference evidence="1 2" key="1">
    <citation type="submission" date="2021-07" db="EMBL/GenBank/DDBJ databases">
        <title>Stakelama flava sp. nov., a novel endophytic bacterium isolated from branch of Kandelia candel.</title>
        <authorList>
            <person name="Tuo L."/>
        </authorList>
    </citation>
    <scope>NUCLEOTIDE SEQUENCE [LARGE SCALE GENOMIC DNA]</scope>
    <source>
        <strain evidence="1 2">CBK3Z-3</strain>
    </source>
</reference>
<gene>
    <name evidence="1" type="ORF">KY084_11485</name>
</gene>
<dbReference type="Proteomes" id="UP001197214">
    <property type="component" value="Unassembled WGS sequence"/>
</dbReference>
<evidence type="ECO:0000313" key="1">
    <source>
        <dbReference type="EMBL" id="MBW4331489.1"/>
    </source>
</evidence>
<organism evidence="1 2">
    <name type="scientific">Stakelama flava</name>
    <dbReference type="NCBI Taxonomy" id="2860338"/>
    <lineage>
        <taxon>Bacteria</taxon>
        <taxon>Pseudomonadati</taxon>
        <taxon>Pseudomonadota</taxon>
        <taxon>Alphaproteobacteria</taxon>
        <taxon>Sphingomonadales</taxon>
        <taxon>Sphingomonadaceae</taxon>
        <taxon>Stakelama</taxon>
    </lineage>
</organism>
<evidence type="ECO:0008006" key="3">
    <source>
        <dbReference type="Google" id="ProtNLM"/>
    </source>
</evidence>